<dbReference type="Pfam" id="PF07929">
    <property type="entry name" value="PRiA4_ORF3"/>
    <property type="match status" value="1"/>
</dbReference>
<dbReference type="EMBL" id="LRKC01000094">
    <property type="protein sequence ID" value="OKV15127.1"/>
    <property type="molecule type" value="Genomic_DNA"/>
</dbReference>
<organism evidence="2 3">
    <name type="scientific">Escherichia coli</name>
    <dbReference type="NCBI Taxonomy" id="562"/>
    <lineage>
        <taxon>Bacteria</taxon>
        <taxon>Pseudomonadati</taxon>
        <taxon>Pseudomonadota</taxon>
        <taxon>Gammaproteobacteria</taxon>
        <taxon>Enterobacterales</taxon>
        <taxon>Enterobacteriaceae</taxon>
        <taxon>Escherichia</taxon>
    </lineage>
</organism>
<sequence length="204" mass="24290">MNYFYQLKITLKHVEPAVWRRFVVPANLTLDRLHDVVQIVMGWDDSHLHNFKFKKQIYTEFPEAVNETDEAEIRLNELLKSKRNKLTYTYDFGDCWEHEIVLEDKSHFGDEMQTPFECVEGSMMCPPEDSGGPESYMHFLKVIFDPQNNEEEYEAYLEILGLEEKSESDIKEFIFSYDRDVVNAALQLYARWSRERTLAFNDDY</sequence>
<accession>A0A1Q6BB05</accession>
<reference evidence="2 3" key="1">
    <citation type="journal article" date="2017" name="Front. Cell. Infect. Microbiol.">
        <title>Chaperone-usher pili loci of human colonization factor-negative enterotoxigenic Escherichia coli.</title>
        <authorList>
            <person name="Del Canto F."/>
            <person name="Vidal R."/>
            <person name="Stine O.C."/>
            <person name="Pop M."/>
        </authorList>
    </citation>
    <scope>NUCLEOTIDE SEQUENCE [LARGE SCALE GENOMIC DNA]</scope>
    <source>
        <strain evidence="2 3">700324</strain>
    </source>
</reference>
<comment type="caution">
    <text evidence="2">The sequence shown here is derived from an EMBL/GenBank/DDBJ whole genome shotgun (WGS) entry which is preliminary data.</text>
</comment>
<proteinExistence type="predicted"/>
<evidence type="ECO:0000259" key="1">
    <source>
        <dbReference type="Pfam" id="PF07929"/>
    </source>
</evidence>
<name>A0A1Q6BB05_ECOLX</name>
<dbReference type="SUPFAM" id="SSF159941">
    <property type="entry name" value="MM3350-like"/>
    <property type="match status" value="1"/>
</dbReference>
<dbReference type="RefSeq" id="WP_001106129.1">
    <property type="nucleotide sequence ID" value="NZ_CAIZFD010000008.1"/>
</dbReference>
<dbReference type="Proteomes" id="UP000185794">
    <property type="component" value="Unassembled WGS sequence"/>
</dbReference>
<gene>
    <name evidence="2" type="ORF">AWP47_04930</name>
</gene>
<protein>
    <recommendedName>
        <fullName evidence="1">Plasmid pRiA4b Orf3-like domain-containing protein</fullName>
    </recommendedName>
</protein>
<dbReference type="PANTHER" id="PTHR41878">
    <property type="entry name" value="LEXA REPRESSOR-RELATED"/>
    <property type="match status" value="1"/>
</dbReference>
<dbReference type="PANTHER" id="PTHR41878:SF1">
    <property type="entry name" value="TNPR PROTEIN"/>
    <property type="match status" value="1"/>
</dbReference>
<dbReference type="InterPro" id="IPR012912">
    <property type="entry name" value="Plasmid_pRiA4b_Orf3-like"/>
</dbReference>
<evidence type="ECO:0000313" key="3">
    <source>
        <dbReference type="Proteomes" id="UP000185794"/>
    </source>
</evidence>
<dbReference type="Gene3D" id="3.10.290.30">
    <property type="entry name" value="MM3350-like"/>
    <property type="match status" value="1"/>
</dbReference>
<dbReference type="InterPro" id="IPR024047">
    <property type="entry name" value="MM3350-like_sf"/>
</dbReference>
<evidence type="ECO:0000313" key="2">
    <source>
        <dbReference type="EMBL" id="OKV15127.1"/>
    </source>
</evidence>
<dbReference type="AlphaFoldDB" id="A0A1Q6BB05"/>
<feature type="domain" description="Plasmid pRiA4b Orf3-like" evidence="1">
    <location>
        <begin position="4"/>
        <end position="162"/>
    </location>
</feature>